<protein>
    <recommendedName>
        <fullName evidence="10">Protein JTV-1</fullName>
    </recommendedName>
</protein>
<dbReference type="GO" id="GO:0005829">
    <property type="term" value="C:cytosol"/>
    <property type="evidence" value="ECO:0007669"/>
    <property type="project" value="UniProtKB-SubCell"/>
</dbReference>
<dbReference type="InterPro" id="IPR041503">
    <property type="entry name" value="AIMP2_thioredoxin"/>
</dbReference>
<keyword evidence="4" id="KW-0648">Protein biosynthesis</keyword>
<dbReference type="AlphaFoldDB" id="A0AAY4CHV8"/>
<evidence type="ECO:0000259" key="6">
    <source>
        <dbReference type="Pfam" id="PF16780"/>
    </source>
</evidence>
<keyword evidence="3" id="KW-0963">Cytoplasm</keyword>
<evidence type="ECO:0000256" key="4">
    <source>
        <dbReference type="ARBA" id="ARBA00022917"/>
    </source>
</evidence>
<dbReference type="Pfam" id="PF16780">
    <property type="entry name" value="AIMP2_LysRS_bd"/>
    <property type="match status" value="1"/>
</dbReference>
<dbReference type="GO" id="GO:0017101">
    <property type="term" value="C:aminoacyl-tRNA synthetase multienzyme complex"/>
    <property type="evidence" value="ECO:0007669"/>
    <property type="project" value="InterPro"/>
</dbReference>
<feature type="domain" description="AIMP2 lysyl-tRNA synthetase binding" evidence="6">
    <location>
        <begin position="1"/>
        <end position="44"/>
    </location>
</feature>
<evidence type="ECO:0000259" key="7">
    <source>
        <dbReference type="Pfam" id="PF18569"/>
    </source>
</evidence>
<evidence type="ECO:0000256" key="1">
    <source>
        <dbReference type="ARBA" id="ARBA00004123"/>
    </source>
</evidence>
<evidence type="ECO:0000313" key="9">
    <source>
        <dbReference type="Proteomes" id="UP000694580"/>
    </source>
</evidence>
<reference evidence="8" key="2">
    <citation type="submission" date="2025-09" db="UniProtKB">
        <authorList>
            <consortium name="Ensembl"/>
        </authorList>
    </citation>
    <scope>IDENTIFICATION</scope>
</reference>
<dbReference type="PANTHER" id="PTHR13438">
    <property type="entry name" value="AMINOACYL TRNA SYNTHASE COMPLEX-INTERACTING MULTIFUNCTIONAL PROTEIN"/>
    <property type="match status" value="1"/>
</dbReference>
<keyword evidence="5" id="KW-0539">Nucleus</keyword>
<evidence type="ECO:0000313" key="8">
    <source>
        <dbReference type="Ensembl" id="ENSDCDP00010032214.1"/>
    </source>
</evidence>
<reference evidence="8" key="1">
    <citation type="submission" date="2025-08" db="UniProtKB">
        <authorList>
            <consortium name="Ensembl"/>
        </authorList>
    </citation>
    <scope>IDENTIFICATION</scope>
</reference>
<dbReference type="SUPFAM" id="SSF47616">
    <property type="entry name" value="GST C-terminal domain-like"/>
    <property type="match status" value="1"/>
</dbReference>
<gene>
    <name evidence="8" type="primary">AIMP2</name>
</gene>
<dbReference type="Gene3D" id="1.20.1050.130">
    <property type="match status" value="1"/>
</dbReference>
<evidence type="ECO:0000256" key="3">
    <source>
        <dbReference type="ARBA" id="ARBA00022490"/>
    </source>
</evidence>
<sequence>MAMYQVKPFGGGDIIHLPTCMYRLPNIHTQTVRCADHVLQNGEIDTGLKALEERQDEILRRLWELKAAVDGLAKTVTTPDADLDATTVPPSPASASTFRGSVDLDSLLGRDLGALRDIVINASPSRPPLCLLVLHRLLCQRYQVLSSVHVHSSVSSVPPKLVNCLGLRRTDNFQRQRFQLGFTLIWKDVPKVQMKFCVPTMCTIEGEANVARFLFRLLGVEPQDPAMATMIDSWVDTAFLQLAQGGAKEQATVVHALNDSLSRSPWLVGAEYSLADMACASCLLQTGAAKSGLVNVQRWLKACQNLGHFNFIHALLQ</sequence>
<feature type="domain" description="AIMP2 thioredoxin-like" evidence="7">
    <location>
        <begin position="114"/>
        <end position="205"/>
    </location>
</feature>
<dbReference type="GeneTree" id="ENSGT00390000015826"/>
<proteinExistence type="predicted"/>
<keyword evidence="9" id="KW-1185">Reference proteome</keyword>
<comment type="subcellular location">
    <subcellularLocation>
        <location evidence="2">Cytoplasm</location>
        <location evidence="2">Cytosol</location>
    </subcellularLocation>
    <subcellularLocation>
        <location evidence="1">Nucleus</location>
    </subcellularLocation>
</comment>
<organism evidence="8 9">
    <name type="scientific">Denticeps clupeoides</name>
    <name type="common">denticle herring</name>
    <dbReference type="NCBI Taxonomy" id="299321"/>
    <lineage>
        <taxon>Eukaryota</taxon>
        <taxon>Metazoa</taxon>
        <taxon>Chordata</taxon>
        <taxon>Craniata</taxon>
        <taxon>Vertebrata</taxon>
        <taxon>Euteleostomi</taxon>
        <taxon>Actinopterygii</taxon>
        <taxon>Neopterygii</taxon>
        <taxon>Teleostei</taxon>
        <taxon>Clupei</taxon>
        <taxon>Clupeiformes</taxon>
        <taxon>Denticipitoidei</taxon>
        <taxon>Denticipitidae</taxon>
        <taxon>Denticeps</taxon>
    </lineage>
</organism>
<dbReference type="Pfam" id="PF18569">
    <property type="entry name" value="Thioredoxin_16"/>
    <property type="match status" value="1"/>
</dbReference>
<dbReference type="GeneID" id="114782942"/>
<dbReference type="GO" id="GO:0006412">
    <property type="term" value="P:translation"/>
    <property type="evidence" value="ECO:0007669"/>
    <property type="project" value="UniProtKB-KW"/>
</dbReference>
<dbReference type="GO" id="GO:0005634">
    <property type="term" value="C:nucleus"/>
    <property type="evidence" value="ECO:0007669"/>
    <property type="project" value="UniProtKB-SubCell"/>
</dbReference>
<dbReference type="InterPro" id="IPR042360">
    <property type="entry name" value="AIMP2"/>
</dbReference>
<evidence type="ECO:0000256" key="2">
    <source>
        <dbReference type="ARBA" id="ARBA00004514"/>
    </source>
</evidence>
<dbReference type="Proteomes" id="UP000694580">
    <property type="component" value="Unplaced"/>
</dbReference>
<dbReference type="InterPro" id="IPR036282">
    <property type="entry name" value="Glutathione-S-Trfase_C_sf"/>
</dbReference>
<name>A0AAY4CHV8_9TELE</name>
<dbReference type="InterPro" id="IPR031889">
    <property type="entry name" value="AIMP2_LysRS-bd"/>
</dbReference>
<accession>A0AAY4CHV8</accession>
<dbReference type="Ensembl" id="ENSDCDT00010039973.1">
    <property type="protein sequence ID" value="ENSDCDP00010032214.1"/>
    <property type="gene ID" value="ENSDCDG00010020641.1"/>
</dbReference>
<evidence type="ECO:0000256" key="5">
    <source>
        <dbReference type="ARBA" id="ARBA00023242"/>
    </source>
</evidence>
<evidence type="ECO:0008006" key="10">
    <source>
        <dbReference type="Google" id="ProtNLM"/>
    </source>
</evidence>
<dbReference type="RefSeq" id="XP_028824429.1">
    <property type="nucleotide sequence ID" value="XM_028968596.1"/>
</dbReference>
<dbReference type="PANTHER" id="PTHR13438:SF2">
    <property type="entry name" value="AMINOACYL TRNA SYNTHASE COMPLEX-INTERACTING MULTIFUNCTIONAL PROTEIN 2"/>
    <property type="match status" value="1"/>
</dbReference>